<organism evidence="8 9">
    <name type="scientific">Caballeronia mineralivorans PML1(12)</name>
    <dbReference type="NCBI Taxonomy" id="908627"/>
    <lineage>
        <taxon>Bacteria</taxon>
        <taxon>Pseudomonadati</taxon>
        <taxon>Pseudomonadota</taxon>
        <taxon>Betaproteobacteria</taxon>
        <taxon>Burkholderiales</taxon>
        <taxon>Burkholderiaceae</taxon>
        <taxon>Caballeronia</taxon>
    </lineage>
</organism>
<dbReference type="NCBIfam" id="TIGR02105">
    <property type="entry name" value="III_needle"/>
    <property type="match status" value="1"/>
</dbReference>
<comment type="subcellular location">
    <subcellularLocation>
        <location evidence="1">Cell surface</location>
    </subcellularLocation>
    <subcellularLocation>
        <location evidence="2">Secreted</location>
    </subcellularLocation>
</comment>
<dbReference type="GO" id="GO:0005576">
    <property type="term" value="C:extracellular region"/>
    <property type="evidence" value="ECO:0007669"/>
    <property type="project" value="UniProtKB-SubCell"/>
</dbReference>
<keyword evidence="5" id="KW-0653">Protein transport</keyword>
<evidence type="ECO:0000256" key="6">
    <source>
        <dbReference type="ARBA" id="ARBA00023026"/>
    </source>
</evidence>
<keyword evidence="6" id="KW-0843">Virulence</keyword>
<dbReference type="InterPro" id="IPR021123">
    <property type="entry name" value="T3SS_needle-like"/>
</dbReference>
<evidence type="ECO:0000256" key="2">
    <source>
        <dbReference type="ARBA" id="ARBA00004613"/>
    </source>
</evidence>
<dbReference type="GO" id="GO:0030254">
    <property type="term" value="P:protein secretion by the type III secretion system"/>
    <property type="evidence" value="ECO:0007669"/>
    <property type="project" value="InterPro"/>
</dbReference>
<evidence type="ECO:0000313" key="9">
    <source>
        <dbReference type="Proteomes" id="UP000035963"/>
    </source>
</evidence>
<dbReference type="Pfam" id="PF09392">
    <property type="entry name" value="T3SS_needle_F"/>
    <property type="match status" value="1"/>
</dbReference>
<gene>
    <name evidence="8" type="ORF">EOS_35530</name>
</gene>
<comment type="caution">
    <text evidence="8">The sequence shown here is derived from an EMBL/GenBank/DDBJ whole genome shotgun (WGS) entry which is preliminary data.</text>
</comment>
<evidence type="ECO:0000256" key="1">
    <source>
        <dbReference type="ARBA" id="ARBA00004241"/>
    </source>
</evidence>
<protein>
    <recommendedName>
        <fullName evidence="10">Type III secretion system needle protein SsaG</fullName>
    </recommendedName>
</protein>
<keyword evidence="4" id="KW-0964">Secreted</keyword>
<evidence type="ECO:0000256" key="5">
    <source>
        <dbReference type="ARBA" id="ARBA00022927"/>
    </source>
</evidence>
<evidence type="ECO:0000256" key="4">
    <source>
        <dbReference type="ARBA" id="ARBA00022525"/>
    </source>
</evidence>
<keyword evidence="9" id="KW-1185">Reference proteome</keyword>
<proteinExistence type="inferred from homology"/>
<dbReference type="EMBL" id="AEJF01000214">
    <property type="protein sequence ID" value="KLU21488.1"/>
    <property type="molecule type" value="Genomic_DNA"/>
</dbReference>
<evidence type="ECO:0000256" key="7">
    <source>
        <dbReference type="ARBA" id="ARBA00035658"/>
    </source>
</evidence>
<reference evidence="8 9" key="1">
    <citation type="journal article" date="2015" name="Genome Announc.">
        <title>Draft Genome Sequence of Burkholderia sp. Strain PML1(12), an Ectomycorrhizosphere-Inhabiting Bacterium with Effective Mineral-Weathering Ability.</title>
        <authorList>
            <person name="Uroz S."/>
            <person name="Oger P."/>
        </authorList>
    </citation>
    <scope>NUCLEOTIDE SEQUENCE [LARGE SCALE GENOMIC DNA]</scope>
    <source>
        <strain evidence="9">PML1(12)</strain>
    </source>
</reference>
<comment type="similarity">
    <text evidence="7">Belongs to the SctF family.</text>
</comment>
<dbReference type="InterPro" id="IPR037203">
    <property type="entry name" value="T3SS_needle-like_sf"/>
</dbReference>
<evidence type="ECO:0000256" key="3">
    <source>
        <dbReference type="ARBA" id="ARBA00022448"/>
    </source>
</evidence>
<dbReference type="InterPro" id="IPR011841">
    <property type="entry name" value="T3SS_needle_YscF"/>
</dbReference>
<name>A0A0J1FP12_9BURK</name>
<evidence type="ECO:0008006" key="10">
    <source>
        <dbReference type="Google" id="ProtNLM"/>
    </source>
</evidence>
<evidence type="ECO:0000313" key="8">
    <source>
        <dbReference type="EMBL" id="KLU21488.1"/>
    </source>
</evidence>
<dbReference type="Proteomes" id="UP000035963">
    <property type="component" value="Unassembled WGS sequence"/>
</dbReference>
<dbReference type="OrthoDB" id="6428648at2"/>
<dbReference type="SUPFAM" id="SSF140129">
    <property type="entry name" value="MxiH-like"/>
    <property type="match status" value="1"/>
</dbReference>
<dbReference type="AlphaFoldDB" id="A0A0J1FP12"/>
<sequence length="73" mass="8098">MSTNLEQIYSNLAQQVTVNGEQMSQSLQGADMTDPAAMLEFQRMTMGYQTAIGTESAMIKMVKDMLSSIMQKI</sequence>
<dbReference type="GO" id="GO:0030257">
    <property type="term" value="C:type III protein secretion system complex"/>
    <property type="evidence" value="ECO:0007669"/>
    <property type="project" value="InterPro"/>
</dbReference>
<dbReference type="RefSeq" id="WP_047896902.1">
    <property type="nucleotide sequence ID" value="NZ_AEJF01000214.1"/>
</dbReference>
<keyword evidence="3" id="KW-0813">Transport</keyword>
<dbReference type="PATRIC" id="fig|908627.4.peg.7948"/>
<dbReference type="GO" id="GO:0009986">
    <property type="term" value="C:cell surface"/>
    <property type="evidence" value="ECO:0007669"/>
    <property type="project" value="UniProtKB-SubCell"/>
</dbReference>
<dbReference type="Gene3D" id="1.20.58.90">
    <property type="match status" value="1"/>
</dbReference>
<accession>A0A0J1FP12</accession>